<evidence type="ECO:0000256" key="4">
    <source>
        <dbReference type="ARBA" id="ARBA00023242"/>
    </source>
</evidence>
<keyword evidence="3" id="KW-0804">Transcription</keyword>
<dbReference type="PANTHER" id="PTHR31719">
    <property type="entry name" value="NAC TRANSCRIPTION FACTOR 56"/>
    <property type="match status" value="1"/>
</dbReference>
<dbReference type="PROSITE" id="PS51005">
    <property type="entry name" value="NAC"/>
    <property type="match status" value="1"/>
</dbReference>
<evidence type="ECO:0000256" key="1">
    <source>
        <dbReference type="ARBA" id="ARBA00023015"/>
    </source>
</evidence>
<evidence type="ECO:0000259" key="5">
    <source>
        <dbReference type="PROSITE" id="PS51005"/>
    </source>
</evidence>
<protein>
    <recommendedName>
        <fullName evidence="5">NAC domain-containing protein</fullName>
    </recommendedName>
</protein>
<keyword evidence="1" id="KW-0805">Transcription regulation</keyword>
<reference evidence="6" key="1">
    <citation type="submission" date="2019-07" db="EMBL/GenBank/DDBJ databases">
        <authorList>
            <person name="Dittberner H."/>
        </authorList>
    </citation>
    <scope>NUCLEOTIDE SEQUENCE [LARGE SCALE GENOMIC DNA]</scope>
</reference>
<feature type="domain" description="NAC" evidence="5">
    <location>
        <begin position="9"/>
        <end position="157"/>
    </location>
</feature>
<evidence type="ECO:0000256" key="2">
    <source>
        <dbReference type="ARBA" id="ARBA00023125"/>
    </source>
</evidence>
<dbReference type="EMBL" id="CABITT030000006">
    <property type="protein sequence ID" value="VVB06938.1"/>
    <property type="molecule type" value="Genomic_DNA"/>
</dbReference>
<dbReference type="SUPFAM" id="SSF101941">
    <property type="entry name" value="NAC domain"/>
    <property type="match status" value="1"/>
</dbReference>
<dbReference type="Gene3D" id="2.170.150.80">
    <property type="entry name" value="NAC domain"/>
    <property type="match status" value="1"/>
</dbReference>
<name>A0A565BZW3_9BRAS</name>
<dbReference type="PANTHER" id="PTHR31719:SF43">
    <property type="entry name" value="NAC TRANSCRIPTION FACTOR 56"/>
    <property type="match status" value="1"/>
</dbReference>
<dbReference type="AlphaFoldDB" id="A0A565BZW3"/>
<evidence type="ECO:0000256" key="3">
    <source>
        <dbReference type="ARBA" id="ARBA00023163"/>
    </source>
</evidence>
<sequence>MSNRRSRSRIPGSRFNPTELELINYLRRRIERNKKSSYITDMNVYEKEPWLLQHVTHPKFKKNVWIYFVTRKKPPRIKKLDSKRTSRVVGSCRWKTTGLLTYLNDEDGVKVGSKQSIIFKAKINGKKDEINTGWVMHEFLLNKPGFQEVVLCKIRFKQDKNNAQYAPRLEPIVIGETALVPREEDSLVKRKEQEEEDFKTLMSSIDFEGLEQDMDLPTEFQEPWFGSCSSGAVSYSAAQHQQCMGQDSSYLMNGCIEQQQDFGSCGQQQNQILGQFSLMEPQQHNGQGFGDMAHEYLNQNMGQETDLWQVPMMNQALNGYIGPYSAQPYLGQDMAPMTQGMMVHQQEQCLSAQCQQLSINGGMEQRQDSGSCGQFVGESLGQQQNQFFGQQATILSPLEQQQWNGYSGPYLAQPYDQGMVPVTQGMMDRQEFGSSSLCLAQNDHYFGQNNDLSVVPMETQQGIEPQQHDSSCFNHNVVEDLAARKQHLGQESNLLLTQQQPNDQNQLWGQNMNQALEEQHCGQVVPESAQPYLGQNIDLPKLPMETQQKDNIVENLPAQLQLETNQDTVLPINQSIDEPREGHCDSSTLNQQSFDDDEIGFTNHEFDSMIANLRNEEWAQKLGVNTPEEEAELMDSLQNCNTSQALLNFFCPI</sequence>
<accession>A0A565BZW3</accession>
<organism evidence="6 7">
    <name type="scientific">Arabis nemorensis</name>
    <dbReference type="NCBI Taxonomy" id="586526"/>
    <lineage>
        <taxon>Eukaryota</taxon>
        <taxon>Viridiplantae</taxon>
        <taxon>Streptophyta</taxon>
        <taxon>Embryophyta</taxon>
        <taxon>Tracheophyta</taxon>
        <taxon>Spermatophyta</taxon>
        <taxon>Magnoliopsida</taxon>
        <taxon>eudicotyledons</taxon>
        <taxon>Gunneridae</taxon>
        <taxon>Pentapetalae</taxon>
        <taxon>rosids</taxon>
        <taxon>malvids</taxon>
        <taxon>Brassicales</taxon>
        <taxon>Brassicaceae</taxon>
        <taxon>Arabideae</taxon>
        <taxon>Arabis</taxon>
    </lineage>
</organism>
<evidence type="ECO:0000313" key="7">
    <source>
        <dbReference type="Proteomes" id="UP000489600"/>
    </source>
</evidence>
<dbReference type="Proteomes" id="UP000489600">
    <property type="component" value="Unassembled WGS sequence"/>
</dbReference>
<keyword evidence="4" id="KW-0539">Nucleus</keyword>
<keyword evidence="2" id="KW-0238">DNA-binding</keyword>
<comment type="caution">
    <text evidence="6">The sequence shown here is derived from an EMBL/GenBank/DDBJ whole genome shotgun (WGS) entry which is preliminary data.</text>
</comment>
<keyword evidence="7" id="KW-1185">Reference proteome</keyword>
<dbReference type="GO" id="GO:0006355">
    <property type="term" value="P:regulation of DNA-templated transcription"/>
    <property type="evidence" value="ECO:0007669"/>
    <property type="project" value="InterPro"/>
</dbReference>
<dbReference type="Pfam" id="PF02365">
    <property type="entry name" value="NAM"/>
    <property type="match status" value="1"/>
</dbReference>
<dbReference type="OrthoDB" id="1114102at2759"/>
<gene>
    <name evidence="6" type="ORF">ANE_LOCUS17382</name>
</gene>
<evidence type="ECO:0000313" key="6">
    <source>
        <dbReference type="EMBL" id="VVB06938.1"/>
    </source>
</evidence>
<dbReference type="InterPro" id="IPR003441">
    <property type="entry name" value="NAC-dom"/>
</dbReference>
<dbReference type="GO" id="GO:0003677">
    <property type="term" value="F:DNA binding"/>
    <property type="evidence" value="ECO:0007669"/>
    <property type="project" value="UniProtKB-KW"/>
</dbReference>
<dbReference type="InterPro" id="IPR036093">
    <property type="entry name" value="NAC_dom_sf"/>
</dbReference>
<proteinExistence type="predicted"/>